<name>A0A0G2IE57_9PEZI</name>
<reference evidence="2 3" key="2">
    <citation type="submission" date="2015-05" db="EMBL/GenBank/DDBJ databases">
        <authorList>
            <person name="Morales-Cruz A."/>
            <person name="Amrine K.C."/>
            <person name="Cantu D."/>
        </authorList>
    </citation>
    <scope>NUCLEOTIDE SEQUENCE [LARGE SCALE GENOMIC DNA]</scope>
    <source>
        <strain evidence="2">DA912</strain>
    </source>
</reference>
<keyword evidence="3" id="KW-1185">Reference proteome</keyword>
<dbReference type="EMBL" id="LCUC01000066">
    <property type="protein sequence ID" value="KKY37925.1"/>
    <property type="molecule type" value="Genomic_DNA"/>
</dbReference>
<evidence type="ECO:0000256" key="1">
    <source>
        <dbReference type="SAM" id="MobiDB-lite"/>
    </source>
</evidence>
<reference evidence="2 3" key="1">
    <citation type="submission" date="2015-05" db="EMBL/GenBank/DDBJ databases">
        <title>Distinctive expansion of gene families associated with plant cell wall degradation and secondary metabolism in the genomes of grapevine trunk pathogens.</title>
        <authorList>
            <person name="Lawrence D.P."/>
            <person name="Travadon R."/>
            <person name="Rolshausen P.E."/>
            <person name="Baumgartner K."/>
        </authorList>
    </citation>
    <scope>NUCLEOTIDE SEQUENCE [LARGE SCALE GENOMIC DNA]</scope>
    <source>
        <strain evidence="2">DA912</strain>
    </source>
</reference>
<comment type="caution">
    <text evidence="2">The sequence shown here is derived from an EMBL/GenBank/DDBJ whole genome shotgun (WGS) entry which is preliminary data.</text>
</comment>
<sequence>MSSTSVSTATSTSGAPSATSTCGSPSLYVIPVNDTACAVPYGGNHTDVMSTCCKSAEVVSYSEDCGLYCLAIDQSVDDITDCLYENGIAWQDAFCSGTGNDTATATGNGGALATGASVVSDGDGASASKTGDSASSSSTGGSDSSAAAPVRGVSATGLTISGLLLSSVMFGVLQL</sequence>
<feature type="region of interest" description="Disordered" evidence="1">
    <location>
        <begin position="1"/>
        <end position="21"/>
    </location>
</feature>
<dbReference type="AlphaFoldDB" id="A0A0G2IE57"/>
<evidence type="ECO:0000313" key="2">
    <source>
        <dbReference type="EMBL" id="KKY37925.1"/>
    </source>
</evidence>
<protein>
    <submittedName>
        <fullName evidence="2">Uncharacterized protein</fullName>
    </submittedName>
</protein>
<proteinExistence type="predicted"/>
<dbReference type="STRING" id="1214573.A0A0G2IE57"/>
<dbReference type="Proteomes" id="UP000034680">
    <property type="component" value="Unassembled WGS sequence"/>
</dbReference>
<dbReference type="OrthoDB" id="3520229at2759"/>
<accession>A0A0G2IE57</accession>
<evidence type="ECO:0000313" key="3">
    <source>
        <dbReference type="Proteomes" id="UP000034680"/>
    </source>
</evidence>
<gene>
    <name evidence="2" type="ORF">UCDDA912_g02142</name>
</gene>
<feature type="region of interest" description="Disordered" evidence="1">
    <location>
        <begin position="123"/>
        <end position="148"/>
    </location>
</feature>
<organism evidence="2 3">
    <name type="scientific">Diaporthe ampelina</name>
    <dbReference type="NCBI Taxonomy" id="1214573"/>
    <lineage>
        <taxon>Eukaryota</taxon>
        <taxon>Fungi</taxon>
        <taxon>Dikarya</taxon>
        <taxon>Ascomycota</taxon>
        <taxon>Pezizomycotina</taxon>
        <taxon>Sordariomycetes</taxon>
        <taxon>Sordariomycetidae</taxon>
        <taxon>Diaporthales</taxon>
        <taxon>Diaporthaceae</taxon>
        <taxon>Diaporthe</taxon>
    </lineage>
</organism>